<feature type="transmembrane region" description="Helical" evidence="6">
    <location>
        <begin position="6"/>
        <end position="24"/>
    </location>
</feature>
<sequence>MLSELIISGTLLINAAAVLNIKFIKNSEASFMNDESETGSVVDKIKQFIENIQYFRIFIALWNFFIIFLMFTFFGS</sequence>
<proteinExistence type="inferred from homology"/>
<dbReference type="InterPro" id="IPR037659">
    <property type="entry name" value="SMIM7"/>
</dbReference>
<comment type="subcellular location">
    <subcellularLocation>
        <location evidence="1">Membrane</location>
        <topology evidence="1">Single-pass membrane protein</topology>
    </subcellularLocation>
</comment>
<name>A0A813M407_9BILA</name>
<reference evidence="7" key="1">
    <citation type="submission" date="2021-02" db="EMBL/GenBank/DDBJ databases">
        <authorList>
            <person name="Nowell W R."/>
        </authorList>
    </citation>
    <scope>NUCLEOTIDE SEQUENCE</scope>
    <source>
        <strain evidence="7">Ploen Becks lab</strain>
    </source>
</reference>
<dbReference type="GO" id="GO:0016020">
    <property type="term" value="C:membrane"/>
    <property type="evidence" value="ECO:0007669"/>
    <property type="project" value="UniProtKB-SubCell"/>
</dbReference>
<protein>
    <submittedName>
        <fullName evidence="7">Uncharacterized protein</fullName>
    </submittedName>
</protein>
<evidence type="ECO:0000256" key="5">
    <source>
        <dbReference type="ARBA" id="ARBA00023136"/>
    </source>
</evidence>
<organism evidence="7 8">
    <name type="scientific">Brachionus calyciflorus</name>
    <dbReference type="NCBI Taxonomy" id="104777"/>
    <lineage>
        <taxon>Eukaryota</taxon>
        <taxon>Metazoa</taxon>
        <taxon>Spiralia</taxon>
        <taxon>Gnathifera</taxon>
        <taxon>Rotifera</taxon>
        <taxon>Eurotatoria</taxon>
        <taxon>Monogononta</taxon>
        <taxon>Pseudotrocha</taxon>
        <taxon>Ploima</taxon>
        <taxon>Brachionidae</taxon>
        <taxon>Brachionus</taxon>
    </lineage>
</organism>
<accession>A0A813M407</accession>
<dbReference type="PANTHER" id="PTHR28622">
    <property type="entry name" value="SMALL INTEGRAL MEMBRANE PROTEIN 7"/>
    <property type="match status" value="1"/>
</dbReference>
<evidence type="ECO:0000256" key="2">
    <source>
        <dbReference type="ARBA" id="ARBA00008578"/>
    </source>
</evidence>
<gene>
    <name evidence="7" type="ORF">OXX778_LOCUS1063</name>
</gene>
<evidence type="ECO:0000313" key="7">
    <source>
        <dbReference type="EMBL" id="CAF0711135.1"/>
    </source>
</evidence>
<evidence type="ECO:0000256" key="3">
    <source>
        <dbReference type="ARBA" id="ARBA00022692"/>
    </source>
</evidence>
<dbReference type="OrthoDB" id="10047572at2759"/>
<feature type="transmembrane region" description="Helical" evidence="6">
    <location>
        <begin position="54"/>
        <end position="74"/>
    </location>
</feature>
<evidence type="ECO:0000313" key="8">
    <source>
        <dbReference type="Proteomes" id="UP000663879"/>
    </source>
</evidence>
<keyword evidence="4 6" id="KW-1133">Transmembrane helix</keyword>
<dbReference type="PANTHER" id="PTHR28622:SF1">
    <property type="entry name" value="SMALL INTEGRAL MEMBRANE PROTEIN 7"/>
    <property type="match status" value="1"/>
</dbReference>
<dbReference type="Proteomes" id="UP000663879">
    <property type="component" value="Unassembled WGS sequence"/>
</dbReference>
<keyword evidence="3 6" id="KW-0812">Transmembrane</keyword>
<comment type="caution">
    <text evidence="7">The sequence shown here is derived from an EMBL/GenBank/DDBJ whole genome shotgun (WGS) entry which is preliminary data.</text>
</comment>
<evidence type="ECO:0000256" key="4">
    <source>
        <dbReference type="ARBA" id="ARBA00022989"/>
    </source>
</evidence>
<dbReference type="EMBL" id="CAJNOC010000062">
    <property type="protein sequence ID" value="CAF0711135.1"/>
    <property type="molecule type" value="Genomic_DNA"/>
</dbReference>
<evidence type="ECO:0000256" key="6">
    <source>
        <dbReference type="SAM" id="Phobius"/>
    </source>
</evidence>
<evidence type="ECO:0000256" key="1">
    <source>
        <dbReference type="ARBA" id="ARBA00004167"/>
    </source>
</evidence>
<comment type="similarity">
    <text evidence="2">Belongs to the SMIM7 family.</text>
</comment>
<keyword evidence="8" id="KW-1185">Reference proteome</keyword>
<dbReference type="AlphaFoldDB" id="A0A813M407"/>
<keyword evidence="5 6" id="KW-0472">Membrane</keyword>